<proteinExistence type="predicted"/>
<sequence>MRLAMDQGVLFSEVLELSLSQLRAAISSESNRPGTMSLERQELLMLGIRRRMGRG</sequence>
<organism evidence="1">
    <name type="scientific">uncultured Caudovirales phage</name>
    <dbReference type="NCBI Taxonomy" id="2100421"/>
    <lineage>
        <taxon>Viruses</taxon>
        <taxon>Duplodnaviria</taxon>
        <taxon>Heunggongvirae</taxon>
        <taxon>Uroviricota</taxon>
        <taxon>Caudoviricetes</taxon>
        <taxon>Peduoviridae</taxon>
        <taxon>Maltschvirus</taxon>
        <taxon>Maltschvirus maltsch</taxon>
    </lineage>
</organism>
<reference evidence="1" key="1">
    <citation type="submission" date="2020-05" db="EMBL/GenBank/DDBJ databases">
        <authorList>
            <person name="Chiriac C."/>
            <person name="Salcher M."/>
            <person name="Ghai R."/>
            <person name="Kavagutti S V."/>
        </authorList>
    </citation>
    <scope>NUCLEOTIDE SEQUENCE</scope>
</reference>
<name>A0A6J7WBF7_9CAUD</name>
<evidence type="ECO:0000313" key="1">
    <source>
        <dbReference type="EMBL" id="CAB5194470.1"/>
    </source>
</evidence>
<accession>A0A6J7WBF7</accession>
<gene>
    <name evidence="1" type="ORF">UFOVP178_10</name>
</gene>
<dbReference type="EMBL" id="LR798215">
    <property type="protein sequence ID" value="CAB5194470.1"/>
    <property type="molecule type" value="Genomic_DNA"/>
</dbReference>
<protein>
    <submittedName>
        <fullName evidence="1">Uncharacterized protein</fullName>
    </submittedName>
</protein>